<dbReference type="PANTHER" id="PTHR43792">
    <property type="entry name" value="GNAT FAMILY, PUTATIVE (AFU_ORTHOLOGUE AFUA_3G00765)-RELATED-RELATED"/>
    <property type="match status" value="1"/>
</dbReference>
<organism evidence="2 3">
    <name type="scientific">Caldibacillus debilis</name>
    <dbReference type="NCBI Taxonomy" id="301148"/>
    <lineage>
        <taxon>Bacteria</taxon>
        <taxon>Bacillati</taxon>
        <taxon>Bacillota</taxon>
        <taxon>Bacilli</taxon>
        <taxon>Bacillales</taxon>
        <taxon>Bacillaceae</taxon>
        <taxon>Caldibacillus</taxon>
    </lineage>
</organism>
<proteinExistence type="predicted"/>
<dbReference type="Gene3D" id="3.40.630.30">
    <property type="match status" value="1"/>
</dbReference>
<dbReference type="InterPro" id="IPR000182">
    <property type="entry name" value="GNAT_dom"/>
</dbReference>
<dbReference type="Proteomes" id="UP000075683">
    <property type="component" value="Unassembled WGS sequence"/>
</dbReference>
<evidence type="ECO:0000313" key="2">
    <source>
        <dbReference type="EMBL" id="KYD20117.1"/>
    </source>
</evidence>
<dbReference type="PATRIC" id="fig|301148.3.peg.2928"/>
<comment type="caution">
    <text evidence="2">The sequence shown here is derived from an EMBL/GenBank/DDBJ whole genome shotgun (WGS) entry which is preliminary data.</text>
</comment>
<dbReference type="OrthoDB" id="9798081at2"/>
<evidence type="ECO:0000259" key="1">
    <source>
        <dbReference type="PROSITE" id="PS51186"/>
    </source>
</evidence>
<sequence length="186" mass="21310">MIVLETRRLILREFEAEDLEPLHRIFSDPETMKYYPAPFPVQKTRDWIRRNQERYRYDGYGLWAVCLKETGELIGDCGLVKQIIDGGTEVEIGYHINKKHWSKGFATEAAQACKDYAFERLGISKLICIIDPGNAPSIRVAEKIGFTKEREAFIFGKNHAIYAGTKESGAGMERTASGDWEEWDRG</sequence>
<dbReference type="STRING" id="301148.B4135_1892"/>
<dbReference type="Pfam" id="PF13302">
    <property type="entry name" value="Acetyltransf_3"/>
    <property type="match status" value="1"/>
</dbReference>
<protein>
    <recommendedName>
        <fullName evidence="1">N-acetyltransferase domain-containing protein</fullName>
    </recommendedName>
</protein>
<dbReference type="AlphaFoldDB" id="A0A150M6A5"/>
<dbReference type="InterPro" id="IPR051531">
    <property type="entry name" value="N-acetyltransferase"/>
</dbReference>
<feature type="domain" description="N-acetyltransferase" evidence="1">
    <location>
        <begin position="9"/>
        <end position="167"/>
    </location>
</feature>
<dbReference type="EMBL" id="LQYT01000036">
    <property type="protein sequence ID" value="KYD20117.1"/>
    <property type="molecule type" value="Genomic_DNA"/>
</dbReference>
<dbReference type="InterPro" id="IPR016181">
    <property type="entry name" value="Acyl_CoA_acyltransferase"/>
</dbReference>
<name>A0A150M6A5_9BACI</name>
<dbReference type="SUPFAM" id="SSF55729">
    <property type="entry name" value="Acyl-CoA N-acyltransferases (Nat)"/>
    <property type="match status" value="1"/>
</dbReference>
<dbReference type="PANTHER" id="PTHR43792:SF1">
    <property type="entry name" value="N-ACETYLTRANSFERASE DOMAIN-CONTAINING PROTEIN"/>
    <property type="match status" value="1"/>
</dbReference>
<dbReference type="RefSeq" id="WP_061568557.1">
    <property type="nucleotide sequence ID" value="NZ_LQYT01000036.1"/>
</dbReference>
<reference evidence="2 3" key="1">
    <citation type="submission" date="2016-01" db="EMBL/GenBank/DDBJ databases">
        <title>Draft Genome Sequences of Seven Thermophilic Sporeformers Isolated from Foods.</title>
        <authorList>
            <person name="Berendsen E.M."/>
            <person name="Wells-Bennik M.H."/>
            <person name="Krawcyk A.O."/>
            <person name="De Jong A."/>
            <person name="Holsappel S."/>
            <person name="Eijlander R.T."/>
            <person name="Kuipers O.P."/>
        </authorList>
    </citation>
    <scope>NUCLEOTIDE SEQUENCE [LARGE SCALE GENOMIC DNA]</scope>
    <source>
        <strain evidence="2 3">B4135</strain>
    </source>
</reference>
<dbReference type="GO" id="GO:0016747">
    <property type="term" value="F:acyltransferase activity, transferring groups other than amino-acyl groups"/>
    <property type="evidence" value="ECO:0007669"/>
    <property type="project" value="InterPro"/>
</dbReference>
<gene>
    <name evidence="2" type="ORF">B4135_1892</name>
</gene>
<evidence type="ECO:0000313" key="3">
    <source>
        <dbReference type="Proteomes" id="UP000075683"/>
    </source>
</evidence>
<dbReference type="PROSITE" id="PS51186">
    <property type="entry name" value="GNAT"/>
    <property type="match status" value="1"/>
</dbReference>
<accession>A0A150M6A5</accession>